<reference evidence="1" key="1">
    <citation type="submission" date="2021-02" db="EMBL/GenBank/DDBJ databases">
        <authorList>
            <consortium name="DOE Joint Genome Institute"/>
            <person name="Ahrendt S."/>
            <person name="Looney B.P."/>
            <person name="Miyauchi S."/>
            <person name="Morin E."/>
            <person name="Drula E."/>
            <person name="Courty P.E."/>
            <person name="Chicoki N."/>
            <person name="Fauchery L."/>
            <person name="Kohler A."/>
            <person name="Kuo A."/>
            <person name="Labutti K."/>
            <person name="Pangilinan J."/>
            <person name="Lipzen A."/>
            <person name="Riley R."/>
            <person name="Andreopoulos W."/>
            <person name="He G."/>
            <person name="Johnson J."/>
            <person name="Barry K.W."/>
            <person name="Grigoriev I.V."/>
            <person name="Nagy L."/>
            <person name="Hibbett D."/>
            <person name="Henrissat B."/>
            <person name="Matheny P.B."/>
            <person name="Labbe J."/>
            <person name="Martin F."/>
        </authorList>
    </citation>
    <scope>NUCLEOTIDE SEQUENCE</scope>
    <source>
        <strain evidence="1">FP105234-sp</strain>
    </source>
</reference>
<protein>
    <submittedName>
        <fullName evidence="1">Uncharacterized protein</fullName>
    </submittedName>
</protein>
<comment type="caution">
    <text evidence="1">The sequence shown here is derived from an EMBL/GenBank/DDBJ whole genome shotgun (WGS) entry which is preliminary data.</text>
</comment>
<gene>
    <name evidence="1" type="ORF">FA95DRAFT_1195838</name>
</gene>
<evidence type="ECO:0000313" key="1">
    <source>
        <dbReference type="EMBL" id="KAI0047703.1"/>
    </source>
</evidence>
<name>A0ACB8RUX6_9AGAM</name>
<dbReference type="EMBL" id="MU275899">
    <property type="protein sequence ID" value="KAI0047703.1"/>
    <property type="molecule type" value="Genomic_DNA"/>
</dbReference>
<evidence type="ECO:0000313" key="2">
    <source>
        <dbReference type="Proteomes" id="UP000814033"/>
    </source>
</evidence>
<sequence>MTGIHLHSALESDTGVLNDVGALLIGSVLSVAFSGITCYQTICYYDYFPKDGLDLKIWVALISLVDLISTICSSLLSYDFFVKHYGDMYYNGLESILAGSTTILLVQLFFISRIWQLRQVIYFHRKTYNIIGRVVLVRCSGLRAADGPRKALLQTILALYPYVEALVQLTYQNISFISGRPALGTLNMKVLEYSGVLTSTVLDALITASLTHILRQNQHEFTHRKNPFERIMVFFITRGIFIVVYQICTLILPFPTLSKSYKMMPILFCLGKVFAISALMTLNNRCRTRNDDTASGISQSSFDITLPTFRAPPGNHNNSPSHPSRSAVTLQLLSEPSN</sequence>
<keyword evidence="2" id="KW-1185">Reference proteome</keyword>
<dbReference type="Proteomes" id="UP000814033">
    <property type="component" value="Unassembled WGS sequence"/>
</dbReference>
<accession>A0ACB8RUX6</accession>
<proteinExistence type="predicted"/>
<reference evidence="1" key="2">
    <citation type="journal article" date="2022" name="New Phytol.">
        <title>Evolutionary transition to the ectomycorrhizal habit in the genomes of a hyperdiverse lineage of mushroom-forming fungi.</title>
        <authorList>
            <person name="Looney B."/>
            <person name="Miyauchi S."/>
            <person name="Morin E."/>
            <person name="Drula E."/>
            <person name="Courty P.E."/>
            <person name="Kohler A."/>
            <person name="Kuo A."/>
            <person name="LaButti K."/>
            <person name="Pangilinan J."/>
            <person name="Lipzen A."/>
            <person name="Riley R."/>
            <person name="Andreopoulos W."/>
            <person name="He G."/>
            <person name="Johnson J."/>
            <person name="Nolan M."/>
            <person name="Tritt A."/>
            <person name="Barry K.W."/>
            <person name="Grigoriev I.V."/>
            <person name="Nagy L.G."/>
            <person name="Hibbett D."/>
            <person name="Henrissat B."/>
            <person name="Matheny P.B."/>
            <person name="Labbe J."/>
            <person name="Martin F.M."/>
        </authorList>
    </citation>
    <scope>NUCLEOTIDE SEQUENCE</scope>
    <source>
        <strain evidence="1">FP105234-sp</strain>
    </source>
</reference>
<organism evidence="1 2">
    <name type="scientific">Auriscalpium vulgare</name>
    <dbReference type="NCBI Taxonomy" id="40419"/>
    <lineage>
        <taxon>Eukaryota</taxon>
        <taxon>Fungi</taxon>
        <taxon>Dikarya</taxon>
        <taxon>Basidiomycota</taxon>
        <taxon>Agaricomycotina</taxon>
        <taxon>Agaricomycetes</taxon>
        <taxon>Russulales</taxon>
        <taxon>Auriscalpiaceae</taxon>
        <taxon>Auriscalpium</taxon>
    </lineage>
</organism>